<dbReference type="SUPFAM" id="SSF88659">
    <property type="entry name" value="Sigma3 and sigma4 domains of RNA polymerase sigma factors"/>
    <property type="match status" value="1"/>
</dbReference>
<evidence type="ECO:0000256" key="2">
    <source>
        <dbReference type="ARBA" id="ARBA00023015"/>
    </source>
</evidence>
<proteinExistence type="inferred from homology"/>
<protein>
    <submittedName>
        <fullName evidence="7">RNA polymerase sigma-70 factor, ECF subfamily</fullName>
    </submittedName>
</protein>
<evidence type="ECO:0000256" key="3">
    <source>
        <dbReference type="ARBA" id="ARBA00023082"/>
    </source>
</evidence>
<dbReference type="InterPro" id="IPR013324">
    <property type="entry name" value="RNA_pol_sigma_r3/r4-like"/>
</dbReference>
<dbReference type="InterPro" id="IPR036388">
    <property type="entry name" value="WH-like_DNA-bd_sf"/>
</dbReference>
<dbReference type="PANTHER" id="PTHR43133">
    <property type="entry name" value="RNA POLYMERASE ECF-TYPE SIGMA FACTO"/>
    <property type="match status" value="1"/>
</dbReference>
<evidence type="ECO:0000256" key="1">
    <source>
        <dbReference type="ARBA" id="ARBA00010641"/>
    </source>
</evidence>
<keyword evidence="2" id="KW-0805">Transcription regulation</keyword>
<organism evidence="7 8">
    <name type="scientific">Niabella drilacis (strain DSM 25811 / CCM 8410 / CCUG 62505 / LMG 26954 / E90)</name>
    <dbReference type="NCBI Taxonomy" id="1285928"/>
    <lineage>
        <taxon>Bacteria</taxon>
        <taxon>Pseudomonadati</taxon>
        <taxon>Bacteroidota</taxon>
        <taxon>Chitinophagia</taxon>
        <taxon>Chitinophagales</taxon>
        <taxon>Chitinophagaceae</taxon>
        <taxon>Niabella</taxon>
    </lineage>
</organism>
<gene>
    <name evidence="7" type="ORF">SAMN04487894_12544</name>
</gene>
<feature type="domain" description="RNA polymerase sigma factor 70 region 4 type 2" evidence="6">
    <location>
        <begin position="123"/>
        <end position="174"/>
    </location>
</feature>
<dbReference type="GO" id="GO:0006352">
    <property type="term" value="P:DNA-templated transcription initiation"/>
    <property type="evidence" value="ECO:0007669"/>
    <property type="project" value="InterPro"/>
</dbReference>
<dbReference type="Pfam" id="PF04542">
    <property type="entry name" value="Sigma70_r2"/>
    <property type="match status" value="1"/>
</dbReference>
<dbReference type="STRING" id="1285928.SAMN04487894_12544"/>
<accession>A0A1G7AW85</accession>
<dbReference type="InterPro" id="IPR013325">
    <property type="entry name" value="RNA_pol_sigma_r2"/>
</dbReference>
<sequence length="185" mass="21507">MLDQTIEIARDEQVELCKKGDNSAYFSVYERYAKPMLNSSMRVLNNIADAEDMVQEAFIDAFNNLESFTYKSSFEAWLRRIVINKSISLLRKRKITWADIDLSDAAADAPEETPEDQFEFDLQRVKAAIRELPENYRVIFNLFVIDELKQDEIASLLNISHNNVRTIYHRAKKKVLDILNSKDHG</sequence>
<evidence type="ECO:0000256" key="4">
    <source>
        <dbReference type="ARBA" id="ARBA00023163"/>
    </source>
</evidence>
<keyword evidence="4" id="KW-0804">Transcription</keyword>
<dbReference type="GO" id="GO:0016987">
    <property type="term" value="F:sigma factor activity"/>
    <property type="evidence" value="ECO:0007669"/>
    <property type="project" value="UniProtKB-KW"/>
</dbReference>
<reference evidence="8" key="1">
    <citation type="submission" date="2016-10" db="EMBL/GenBank/DDBJ databases">
        <authorList>
            <person name="Varghese N."/>
            <person name="Submissions S."/>
        </authorList>
    </citation>
    <scope>NUCLEOTIDE SEQUENCE [LARGE SCALE GENOMIC DNA]</scope>
    <source>
        <strain evidence="8">DSM 25811 / CCM 8410 / LMG 26954 / E90</strain>
    </source>
</reference>
<evidence type="ECO:0000313" key="7">
    <source>
        <dbReference type="EMBL" id="SDE19041.1"/>
    </source>
</evidence>
<dbReference type="Gene3D" id="1.10.1740.10">
    <property type="match status" value="1"/>
</dbReference>
<dbReference type="EMBL" id="FMZO01000025">
    <property type="protein sequence ID" value="SDE19041.1"/>
    <property type="molecule type" value="Genomic_DNA"/>
</dbReference>
<evidence type="ECO:0000259" key="5">
    <source>
        <dbReference type="Pfam" id="PF04542"/>
    </source>
</evidence>
<dbReference type="InterPro" id="IPR007627">
    <property type="entry name" value="RNA_pol_sigma70_r2"/>
</dbReference>
<dbReference type="InterPro" id="IPR039425">
    <property type="entry name" value="RNA_pol_sigma-70-like"/>
</dbReference>
<keyword evidence="3" id="KW-0731">Sigma factor</keyword>
<dbReference type="Gene3D" id="1.10.10.10">
    <property type="entry name" value="Winged helix-like DNA-binding domain superfamily/Winged helix DNA-binding domain"/>
    <property type="match status" value="1"/>
</dbReference>
<dbReference type="NCBIfam" id="TIGR02937">
    <property type="entry name" value="sigma70-ECF"/>
    <property type="match status" value="1"/>
</dbReference>
<evidence type="ECO:0000313" key="8">
    <source>
        <dbReference type="Proteomes" id="UP000198757"/>
    </source>
</evidence>
<keyword evidence="8" id="KW-1185">Reference proteome</keyword>
<feature type="domain" description="RNA polymerase sigma-70 region 2" evidence="5">
    <location>
        <begin position="29"/>
        <end position="94"/>
    </location>
</feature>
<dbReference type="InterPro" id="IPR013249">
    <property type="entry name" value="RNA_pol_sigma70_r4_t2"/>
</dbReference>
<dbReference type="SUPFAM" id="SSF88946">
    <property type="entry name" value="Sigma2 domain of RNA polymerase sigma factors"/>
    <property type="match status" value="1"/>
</dbReference>
<dbReference type="PANTHER" id="PTHR43133:SF51">
    <property type="entry name" value="RNA POLYMERASE SIGMA FACTOR"/>
    <property type="match status" value="1"/>
</dbReference>
<dbReference type="InterPro" id="IPR014284">
    <property type="entry name" value="RNA_pol_sigma-70_dom"/>
</dbReference>
<dbReference type="Pfam" id="PF08281">
    <property type="entry name" value="Sigma70_r4_2"/>
    <property type="match status" value="1"/>
</dbReference>
<dbReference type="Proteomes" id="UP000198757">
    <property type="component" value="Unassembled WGS sequence"/>
</dbReference>
<dbReference type="CDD" id="cd06171">
    <property type="entry name" value="Sigma70_r4"/>
    <property type="match status" value="1"/>
</dbReference>
<name>A0A1G7AW85_NIADE</name>
<dbReference type="GO" id="GO:0003677">
    <property type="term" value="F:DNA binding"/>
    <property type="evidence" value="ECO:0007669"/>
    <property type="project" value="InterPro"/>
</dbReference>
<comment type="similarity">
    <text evidence="1">Belongs to the sigma-70 factor family. ECF subfamily.</text>
</comment>
<dbReference type="AlphaFoldDB" id="A0A1G7AW85"/>
<evidence type="ECO:0000259" key="6">
    <source>
        <dbReference type="Pfam" id="PF08281"/>
    </source>
</evidence>